<comment type="caution">
    <text evidence="8">The sequence shown here is derived from an EMBL/GenBank/DDBJ whole genome shotgun (WGS) entry which is preliminary data.</text>
</comment>
<dbReference type="EMBL" id="JABFCT010000007">
    <property type="protein sequence ID" value="KAF5874127.1"/>
    <property type="molecule type" value="Genomic_DNA"/>
</dbReference>
<sequence length="258" mass="27776">MSATPIPSGIPASRFASLPNNTETKNNAEMDMYDFMIVGGGTSGRGIINTWGSLGNPSWSWDSLLLYCQKSFTLTLPPPESIEDLSLSYIDTDLQRTFSGPLQASFAEEKDGLPKFWIDRWKQMGWGLSSDPFSGEAVGGYINAMNIDAATRKRNHALSAYYTPMATRENLVVVTSALVTKILFSDSRHEKGDVVATGISYTNDSQSYTVSARKEVILAAGVLPIPKLLELSGIGSAALLSDLGVPVVVDNGDVGENL</sequence>
<keyword evidence="4" id="KW-0274">FAD</keyword>
<protein>
    <submittedName>
        <fullName evidence="8">Putative glucose-methanol-choline oxidoreductase protein</fullName>
    </submittedName>
</protein>
<organism evidence="8 9">
    <name type="scientific">Botrytis fragariae</name>
    <dbReference type="NCBI Taxonomy" id="1964551"/>
    <lineage>
        <taxon>Eukaryota</taxon>
        <taxon>Fungi</taxon>
        <taxon>Dikarya</taxon>
        <taxon>Ascomycota</taxon>
        <taxon>Pezizomycotina</taxon>
        <taxon>Leotiomycetes</taxon>
        <taxon>Helotiales</taxon>
        <taxon>Sclerotiniaceae</taxon>
        <taxon>Botrytis</taxon>
    </lineage>
</organism>
<evidence type="ECO:0000256" key="4">
    <source>
        <dbReference type="ARBA" id="ARBA00022827"/>
    </source>
</evidence>
<evidence type="ECO:0000256" key="3">
    <source>
        <dbReference type="ARBA" id="ARBA00022630"/>
    </source>
</evidence>
<evidence type="ECO:0000256" key="1">
    <source>
        <dbReference type="ARBA" id="ARBA00001974"/>
    </source>
</evidence>
<keyword evidence="9" id="KW-1185">Reference proteome</keyword>
<dbReference type="InterPro" id="IPR036188">
    <property type="entry name" value="FAD/NAD-bd_sf"/>
</dbReference>
<feature type="domain" description="Glucose-methanol-choline oxidoreductase N-terminal" evidence="7">
    <location>
        <begin position="48"/>
        <end position="258"/>
    </location>
</feature>
<evidence type="ECO:0000256" key="5">
    <source>
        <dbReference type="ARBA" id="ARBA00023002"/>
    </source>
</evidence>
<dbReference type="Proteomes" id="UP000531561">
    <property type="component" value="Unassembled WGS sequence"/>
</dbReference>
<dbReference type="RefSeq" id="XP_037193073.1">
    <property type="nucleotide sequence ID" value="XM_037334539.1"/>
</dbReference>
<dbReference type="InterPro" id="IPR000172">
    <property type="entry name" value="GMC_OxRdtase_N"/>
</dbReference>
<dbReference type="GeneID" id="59258231"/>
<comment type="cofactor">
    <cofactor evidence="1">
        <name>FAD</name>
        <dbReference type="ChEBI" id="CHEBI:57692"/>
    </cofactor>
</comment>
<evidence type="ECO:0000313" key="9">
    <source>
        <dbReference type="Proteomes" id="UP000531561"/>
    </source>
</evidence>
<proteinExistence type="inferred from homology"/>
<accession>A0A8H6EJ51</accession>
<comment type="similarity">
    <text evidence="2">Belongs to the GMC oxidoreductase family.</text>
</comment>
<dbReference type="Pfam" id="PF00732">
    <property type="entry name" value="GMC_oxred_N"/>
    <property type="match status" value="1"/>
</dbReference>
<dbReference type="InterPro" id="IPR012132">
    <property type="entry name" value="GMC_OxRdtase"/>
</dbReference>
<dbReference type="PANTHER" id="PTHR11552:SF201">
    <property type="entry name" value="GLUCOSE-METHANOL-CHOLINE OXIDOREDUCTASE N-TERMINAL DOMAIN-CONTAINING PROTEIN"/>
    <property type="match status" value="1"/>
</dbReference>
<evidence type="ECO:0000259" key="7">
    <source>
        <dbReference type="Pfam" id="PF00732"/>
    </source>
</evidence>
<dbReference type="GO" id="GO:0016614">
    <property type="term" value="F:oxidoreductase activity, acting on CH-OH group of donors"/>
    <property type="evidence" value="ECO:0007669"/>
    <property type="project" value="InterPro"/>
</dbReference>
<dbReference type="AlphaFoldDB" id="A0A8H6EJ51"/>
<keyword evidence="5" id="KW-0560">Oxidoreductase</keyword>
<evidence type="ECO:0000313" key="8">
    <source>
        <dbReference type="EMBL" id="KAF5874127.1"/>
    </source>
</evidence>
<dbReference type="PANTHER" id="PTHR11552">
    <property type="entry name" value="GLUCOSE-METHANOL-CHOLINE GMC OXIDOREDUCTASE"/>
    <property type="match status" value="1"/>
</dbReference>
<dbReference type="GO" id="GO:0050660">
    <property type="term" value="F:flavin adenine dinucleotide binding"/>
    <property type="evidence" value="ECO:0007669"/>
    <property type="project" value="InterPro"/>
</dbReference>
<evidence type="ECO:0000256" key="2">
    <source>
        <dbReference type="ARBA" id="ARBA00010790"/>
    </source>
</evidence>
<reference evidence="8 9" key="1">
    <citation type="journal article" date="2020" name="Phytopathology">
        <title>A high-quality genome resource of Botrytis fragariae, a new and rapidly spreading fungal pathogen causing strawberry gray mold in the U.S.A.</title>
        <authorList>
            <person name="Wu Y."/>
            <person name="Saski C.A."/>
            <person name="Schnabel G."/>
            <person name="Xiao S."/>
            <person name="Hu M."/>
        </authorList>
    </citation>
    <scope>NUCLEOTIDE SEQUENCE [LARGE SCALE GENOMIC DNA]</scope>
    <source>
        <strain evidence="8 9">BVB16</strain>
    </source>
</reference>
<evidence type="ECO:0000256" key="6">
    <source>
        <dbReference type="SAM" id="MobiDB-lite"/>
    </source>
</evidence>
<dbReference type="OrthoDB" id="269227at2759"/>
<name>A0A8H6EJ51_9HELO</name>
<dbReference type="SUPFAM" id="SSF51905">
    <property type="entry name" value="FAD/NAD(P)-binding domain"/>
    <property type="match status" value="1"/>
</dbReference>
<feature type="region of interest" description="Disordered" evidence="6">
    <location>
        <begin position="1"/>
        <end position="21"/>
    </location>
</feature>
<gene>
    <name evidence="8" type="ORF">Bfra_004134</name>
</gene>
<keyword evidence="3" id="KW-0285">Flavoprotein</keyword>
<dbReference type="Gene3D" id="3.50.50.60">
    <property type="entry name" value="FAD/NAD(P)-binding domain"/>
    <property type="match status" value="1"/>
</dbReference>